<protein>
    <submittedName>
        <fullName evidence="1">Uncharacterized protein</fullName>
    </submittedName>
</protein>
<comment type="caution">
    <text evidence="1">The sequence shown here is derived from an EMBL/GenBank/DDBJ whole genome shotgun (WGS) entry which is preliminary data.</text>
</comment>
<gene>
    <name evidence="1" type="ORF">EIKCOROL_00870</name>
</gene>
<dbReference type="EMBL" id="ACEA01000017">
    <property type="protein sequence ID" value="EEG24237.1"/>
    <property type="molecule type" value="Genomic_DNA"/>
</dbReference>
<name>C0DU39_EIKCO</name>
<accession>C0DU39</accession>
<proteinExistence type="predicted"/>
<dbReference type="Proteomes" id="UP000005837">
    <property type="component" value="Unassembled WGS sequence"/>
</dbReference>
<evidence type="ECO:0000313" key="1">
    <source>
        <dbReference type="EMBL" id="EEG24237.1"/>
    </source>
</evidence>
<dbReference type="AlphaFoldDB" id="C0DU39"/>
<dbReference type="HOGENOM" id="CLU_3117362_0_0_4"/>
<organism evidence="1 2">
    <name type="scientific">Eikenella corrodens ATCC 23834</name>
    <dbReference type="NCBI Taxonomy" id="546274"/>
    <lineage>
        <taxon>Bacteria</taxon>
        <taxon>Pseudomonadati</taxon>
        <taxon>Pseudomonadota</taxon>
        <taxon>Betaproteobacteria</taxon>
        <taxon>Neisseriales</taxon>
        <taxon>Neisseriaceae</taxon>
        <taxon>Eikenella</taxon>
    </lineage>
</organism>
<reference evidence="1 2" key="1">
    <citation type="submission" date="2009-01" db="EMBL/GenBank/DDBJ databases">
        <authorList>
            <person name="Fulton L."/>
            <person name="Clifton S."/>
            <person name="Chinwalla A.T."/>
            <person name="Mitreva M."/>
            <person name="Sodergren E."/>
            <person name="Weinstock G."/>
            <person name="Clifton S."/>
            <person name="Dooling D.J."/>
            <person name="Fulton B."/>
            <person name="Minx P."/>
            <person name="Pepin K.H."/>
            <person name="Johnson M."/>
            <person name="Bhonagiri V."/>
            <person name="Nash W.E."/>
            <person name="Mardis E.R."/>
            <person name="Wilson R.K."/>
        </authorList>
    </citation>
    <scope>NUCLEOTIDE SEQUENCE [LARGE SCALE GENOMIC DNA]</scope>
    <source>
        <strain evidence="1 2">ATCC 23834</strain>
    </source>
</reference>
<evidence type="ECO:0000313" key="2">
    <source>
        <dbReference type="Proteomes" id="UP000005837"/>
    </source>
</evidence>
<sequence length="50" mass="5794">MFFKYNFPCKRQVLLQIRYKRYVGQLKIPAVCRPAGYLKSVLGENSGNVV</sequence>